<gene>
    <name evidence="4" type="ORF">MW290_09205</name>
</gene>
<keyword evidence="1" id="KW-1133">Transmembrane helix</keyword>
<sequence length="192" mass="19220">MPRQLNLRRGLAAAGLAACALAAATSAHAVDLSVDWGNHGPARLAQANPGPEGSFFNDAYAFSLGAGSWTIASTVVANELMLGGNAVYSIIGGVYGLYADPDGTPESGDEALIGTDSAFNGTTGELSMQATVGQGRYYYLVTGLAAGTAGGAYQLSSAVAAVPEPASAALLLAGAAVVGGIATRRRRSQREA</sequence>
<keyword evidence="2" id="KW-0732">Signal</keyword>
<reference evidence="4" key="1">
    <citation type="submission" date="2022-05" db="EMBL/GenBank/DDBJ databases">
        <title>An RpoN-dependent PEP-CTERM gene is involved in floc formation of an Aquincola tertiaricarbonis strain.</title>
        <authorList>
            <person name="Qiu D."/>
            <person name="Xia M."/>
        </authorList>
    </citation>
    <scope>NUCLEOTIDE SEQUENCE</scope>
    <source>
        <strain evidence="4">RN12</strain>
    </source>
</reference>
<accession>A0ABY4S327</accession>
<dbReference type="InterPro" id="IPR013424">
    <property type="entry name" value="Ice-binding_C"/>
</dbReference>
<evidence type="ECO:0000313" key="5">
    <source>
        <dbReference type="Proteomes" id="UP001056201"/>
    </source>
</evidence>
<dbReference type="RefSeq" id="WP_250194373.1">
    <property type="nucleotide sequence ID" value="NZ_CP097635.1"/>
</dbReference>
<protein>
    <submittedName>
        <fullName evidence="4">FxDxF family PEP-CTERM protein</fullName>
    </submittedName>
</protein>
<keyword evidence="5" id="KW-1185">Reference proteome</keyword>
<evidence type="ECO:0000256" key="2">
    <source>
        <dbReference type="SAM" id="SignalP"/>
    </source>
</evidence>
<feature type="domain" description="Ice-binding protein C-terminal" evidence="3">
    <location>
        <begin position="161"/>
        <end position="186"/>
    </location>
</feature>
<organism evidence="4 5">
    <name type="scientific">Aquincola tertiaricarbonis</name>
    <dbReference type="NCBI Taxonomy" id="391953"/>
    <lineage>
        <taxon>Bacteria</taxon>
        <taxon>Pseudomonadati</taxon>
        <taxon>Pseudomonadota</taxon>
        <taxon>Betaproteobacteria</taxon>
        <taxon>Burkholderiales</taxon>
        <taxon>Sphaerotilaceae</taxon>
        <taxon>Aquincola</taxon>
    </lineage>
</organism>
<name>A0ABY4S327_AQUTE</name>
<feature type="transmembrane region" description="Helical" evidence="1">
    <location>
        <begin position="166"/>
        <end position="183"/>
    </location>
</feature>
<dbReference type="NCBIfam" id="NF038126">
    <property type="entry name" value="PEP_CTERM_FxDxF"/>
    <property type="match status" value="1"/>
</dbReference>
<dbReference type="NCBIfam" id="TIGR02595">
    <property type="entry name" value="PEP_CTERM"/>
    <property type="match status" value="1"/>
</dbReference>
<dbReference type="Proteomes" id="UP001056201">
    <property type="component" value="Chromosome 1"/>
</dbReference>
<feature type="chain" id="PRO_5045739563" evidence="2">
    <location>
        <begin position="30"/>
        <end position="192"/>
    </location>
</feature>
<feature type="transmembrane region" description="Helical" evidence="1">
    <location>
        <begin position="137"/>
        <end position="154"/>
    </location>
</feature>
<keyword evidence="1" id="KW-0472">Membrane</keyword>
<dbReference type="EMBL" id="CP097635">
    <property type="protein sequence ID" value="URI06108.1"/>
    <property type="molecule type" value="Genomic_DNA"/>
</dbReference>
<evidence type="ECO:0000256" key="1">
    <source>
        <dbReference type="SAM" id="Phobius"/>
    </source>
</evidence>
<proteinExistence type="predicted"/>
<keyword evidence="1" id="KW-0812">Transmembrane</keyword>
<evidence type="ECO:0000259" key="3">
    <source>
        <dbReference type="Pfam" id="PF07589"/>
    </source>
</evidence>
<feature type="signal peptide" evidence="2">
    <location>
        <begin position="1"/>
        <end position="29"/>
    </location>
</feature>
<dbReference type="Pfam" id="PF07589">
    <property type="entry name" value="PEP-CTERM"/>
    <property type="match status" value="1"/>
</dbReference>
<evidence type="ECO:0000313" key="4">
    <source>
        <dbReference type="EMBL" id="URI06108.1"/>
    </source>
</evidence>